<organism evidence="1 2">
    <name type="scientific">Deinococcus aluminii</name>
    <dbReference type="NCBI Taxonomy" id="1656885"/>
    <lineage>
        <taxon>Bacteria</taxon>
        <taxon>Thermotogati</taxon>
        <taxon>Deinococcota</taxon>
        <taxon>Deinococci</taxon>
        <taxon>Deinococcales</taxon>
        <taxon>Deinococcaceae</taxon>
        <taxon>Deinococcus</taxon>
    </lineage>
</organism>
<dbReference type="EMBL" id="BAABRV010000005">
    <property type="protein sequence ID" value="GAA5533832.1"/>
    <property type="molecule type" value="Genomic_DNA"/>
</dbReference>
<evidence type="ECO:0000313" key="1">
    <source>
        <dbReference type="EMBL" id="GAA5533832.1"/>
    </source>
</evidence>
<sequence>MMLEELTTLPTDSPVLIHQEDAAGHVVSLAVRVTGEFPSRRLRALYEISLAQQGLEYAHPCFFACDLGGTVWITTASGNAGRLTDTPDGMTLDDGFGRTVQTFPAAQDVDAVIERAARALHAEITEEPACRHCGCTASWGCGEGCAWATPDCCTACAGPLAP</sequence>
<accession>A0ABP9XEN1</accession>
<comment type="caution">
    <text evidence="1">The sequence shown here is derived from an EMBL/GenBank/DDBJ whole genome shotgun (WGS) entry which is preliminary data.</text>
</comment>
<protein>
    <submittedName>
        <fullName evidence="1">Uncharacterized protein</fullName>
    </submittedName>
</protein>
<dbReference type="Proteomes" id="UP001404956">
    <property type="component" value="Unassembled WGS sequence"/>
</dbReference>
<gene>
    <name evidence="1" type="ORF">Dalu01_02240</name>
</gene>
<keyword evidence="2" id="KW-1185">Reference proteome</keyword>
<name>A0ABP9XEN1_9DEIO</name>
<reference evidence="1 2" key="1">
    <citation type="submission" date="2024-02" db="EMBL/GenBank/DDBJ databases">
        <title>Deinococcus aluminii NBRC 112889.</title>
        <authorList>
            <person name="Ichikawa N."/>
            <person name="Katano-Makiyama Y."/>
            <person name="Hidaka K."/>
        </authorList>
    </citation>
    <scope>NUCLEOTIDE SEQUENCE [LARGE SCALE GENOMIC DNA]</scope>
    <source>
        <strain evidence="1 2">NBRC 112889</strain>
    </source>
</reference>
<proteinExistence type="predicted"/>
<evidence type="ECO:0000313" key="2">
    <source>
        <dbReference type="Proteomes" id="UP001404956"/>
    </source>
</evidence>